<comment type="caution">
    <text evidence="2">The sequence shown here is derived from an EMBL/GenBank/DDBJ whole genome shotgun (WGS) entry which is preliminary data.</text>
</comment>
<reference evidence="3" key="1">
    <citation type="submission" date="2019-09" db="EMBL/GenBank/DDBJ databases">
        <title>Whole genome sequencing of Microbacterium maritypicum.</title>
        <authorList>
            <person name="Lenchi N."/>
        </authorList>
    </citation>
    <scope>NUCLEOTIDE SEQUENCE [LARGE SCALE GENOMIC DNA]</scope>
    <source>
        <strain evidence="3">G1</strain>
    </source>
</reference>
<dbReference type="RefSeq" id="WP_124896304.1">
    <property type="nucleotide sequence ID" value="NZ_CBDRDJ010000002.1"/>
</dbReference>
<protein>
    <recommendedName>
        <fullName evidence="4">ABC transporter permease</fullName>
    </recommendedName>
</protein>
<keyword evidence="1" id="KW-0812">Transmembrane</keyword>
<evidence type="ECO:0000256" key="1">
    <source>
        <dbReference type="SAM" id="Phobius"/>
    </source>
</evidence>
<organism evidence="2 3">
    <name type="scientific">Microbacterium algeriense</name>
    <dbReference type="NCBI Taxonomy" id="2615184"/>
    <lineage>
        <taxon>Bacteria</taxon>
        <taxon>Bacillati</taxon>
        <taxon>Actinomycetota</taxon>
        <taxon>Actinomycetes</taxon>
        <taxon>Micrococcales</taxon>
        <taxon>Microbacteriaceae</taxon>
        <taxon>Microbacterium</taxon>
    </lineage>
</organism>
<keyword evidence="1" id="KW-0472">Membrane</keyword>
<evidence type="ECO:0000313" key="3">
    <source>
        <dbReference type="Proteomes" id="UP000478836"/>
    </source>
</evidence>
<evidence type="ECO:0000313" key="2">
    <source>
        <dbReference type="EMBL" id="KAB1867095.1"/>
    </source>
</evidence>
<proteinExistence type="predicted"/>
<evidence type="ECO:0008006" key="4">
    <source>
        <dbReference type="Google" id="ProtNLM"/>
    </source>
</evidence>
<keyword evidence="1" id="KW-1133">Transmembrane helix</keyword>
<dbReference type="Proteomes" id="UP000478836">
    <property type="component" value="Unassembled WGS sequence"/>
</dbReference>
<dbReference type="EMBL" id="WAAO01000001">
    <property type="protein sequence ID" value="KAB1867095.1"/>
    <property type="molecule type" value="Genomic_DNA"/>
</dbReference>
<gene>
    <name evidence="2" type="ORF">F6A08_04675</name>
</gene>
<dbReference type="GeneID" id="77475729"/>
<keyword evidence="3" id="KW-1185">Reference proteome</keyword>
<name>A0ABQ6V9M6_9MICO</name>
<sequence>MSLRRDSESPKRAARRAREARWPILRTIRKMDANDWELRVIVPLFTLLLVLAVIMGWVR</sequence>
<feature type="transmembrane region" description="Helical" evidence="1">
    <location>
        <begin position="36"/>
        <end position="58"/>
    </location>
</feature>
<accession>A0ABQ6V9M6</accession>